<proteinExistence type="predicted"/>
<keyword evidence="2" id="KW-0472">Membrane</keyword>
<feature type="region of interest" description="Disordered" evidence="1">
    <location>
        <begin position="42"/>
        <end position="63"/>
    </location>
</feature>
<keyword evidence="2" id="KW-0812">Transmembrane</keyword>
<evidence type="ECO:0000259" key="3">
    <source>
        <dbReference type="Pfam" id="PF25002"/>
    </source>
</evidence>
<dbReference type="PANTHER" id="PTHR34960">
    <property type="entry name" value="EMB|CAB68146.1-RELATED"/>
    <property type="match status" value="1"/>
</dbReference>
<protein>
    <submittedName>
        <fullName evidence="4">Uncharacterized protein LOC105142232</fullName>
    </submittedName>
</protein>
<dbReference type="PANTHER" id="PTHR34960:SF1">
    <property type="entry name" value="EMB|CAB68146.1-RELATED"/>
    <property type="match status" value="1"/>
</dbReference>
<evidence type="ECO:0000256" key="2">
    <source>
        <dbReference type="SAM" id="Phobius"/>
    </source>
</evidence>
<name>A0A2P2NIY3_RHIMU</name>
<evidence type="ECO:0000313" key="4">
    <source>
        <dbReference type="EMBL" id="MBX42427.1"/>
    </source>
</evidence>
<feature type="transmembrane region" description="Helical" evidence="2">
    <location>
        <begin position="80"/>
        <end position="100"/>
    </location>
</feature>
<feature type="region of interest" description="Disordered" evidence="1">
    <location>
        <begin position="369"/>
        <end position="395"/>
    </location>
</feature>
<feature type="compositionally biased region" description="Low complexity" evidence="1">
    <location>
        <begin position="42"/>
        <end position="55"/>
    </location>
</feature>
<sequence>MGIIAESVAKSENWGMGFLLVLLPEDNSAAAAASVVDEANPFSSSQSSSSSSSSSHKNITTRTIKRTNSNNSIISKTQSTISICVLLLFLSLLLFALSTFEPTVPKPTTLAKIPRRLLPEKPLTKLQKKNKVPIFTTIWKNQYQPRINDRKRRDPFSALQGMGKLYRRGTRAMSDLVVAHVVEETNEDGFRLFLRVLHRSGLTARADVVFISGSSSSASRFDALIGEENDSFLKLVRLYKESNNRTSQDSVAASSFDVTQFSMKQVSKQMAEPLWGKRIRVNNYSKSGETEAELTRLSYGSVVGFEASELDPENSLAGFLDRVPMSLRRWACYPLLLGRVRRKFKHVVLVDVKNSVLLGDPLGRVRNRSPESVYIPSSRQEISKHSRKNPEKTQSHYQANSVFLMGGVRGIRRLSNAMLTKIVRVTIQHKKKGPVTESGILSQLVSSGGHILKGVSLITPAESIPDASSPSGSNSSVWNHHKIIQRGNADPGLLNSIIMSRICACEVDSSVYRECHLS</sequence>
<dbReference type="AlphaFoldDB" id="A0A2P2NIY3"/>
<feature type="compositionally biased region" description="Basic and acidic residues" evidence="1">
    <location>
        <begin position="381"/>
        <end position="394"/>
    </location>
</feature>
<accession>A0A2P2NIY3</accession>
<reference evidence="4" key="1">
    <citation type="submission" date="2018-02" db="EMBL/GenBank/DDBJ databases">
        <title>Rhizophora mucronata_Transcriptome.</title>
        <authorList>
            <person name="Meera S.P."/>
            <person name="Sreeshan A."/>
            <person name="Augustine A."/>
        </authorList>
    </citation>
    <scope>NUCLEOTIDE SEQUENCE</scope>
    <source>
        <tissue evidence="4">Leaf</tissue>
    </source>
</reference>
<evidence type="ECO:0000256" key="1">
    <source>
        <dbReference type="SAM" id="MobiDB-lite"/>
    </source>
</evidence>
<dbReference type="Pfam" id="PF25002">
    <property type="entry name" value="DUF7780"/>
    <property type="match status" value="1"/>
</dbReference>
<dbReference type="InterPro" id="IPR056682">
    <property type="entry name" value="DUF7780"/>
</dbReference>
<feature type="domain" description="DUF7780" evidence="3">
    <location>
        <begin position="157"/>
        <end position="463"/>
    </location>
</feature>
<keyword evidence="2" id="KW-1133">Transmembrane helix</keyword>
<dbReference type="EMBL" id="GGEC01061943">
    <property type="protein sequence ID" value="MBX42427.1"/>
    <property type="molecule type" value="Transcribed_RNA"/>
</dbReference>
<organism evidence="4">
    <name type="scientific">Rhizophora mucronata</name>
    <name type="common">Asiatic mangrove</name>
    <dbReference type="NCBI Taxonomy" id="61149"/>
    <lineage>
        <taxon>Eukaryota</taxon>
        <taxon>Viridiplantae</taxon>
        <taxon>Streptophyta</taxon>
        <taxon>Embryophyta</taxon>
        <taxon>Tracheophyta</taxon>
        <taxon>Spermatophyta</taxon>
        <taxon>Magnoliopsida</taxon>
        <taxon>eudicotyledons</taxon>
        <taxon>Gunneridae</taxon>
        <taxon>Pentapetalae</taxon>
        <taxon>rosids</taxon>
        <taxon>fabids</taxon>
        <taxon>Malpighiales</taxon>
        <taxon>Rhizophoraceae</taxon>
        <taxon>Rhizophora</taxon>
    </lineage>
</organism>